<feature type="transmembrane region" description="Helical" evidence="10">
    <location>
        <begin position="6"/>
        <end position="27"/>
    </location>
</feature>
<comment type="caution">
    <text evidence="11">The sequence shown here is derived from an EMBL/GenBank/DDBJ whole genome shotgun (WGS) entry which is preliminary data.</text>
</comment>
<feature type="non-terminal residue" evidence="11">
    <location>
        <position position="1"/>
    </location>
</feature>
<dbReference type="GO" id="GO:0006508">
    <property type="term" value="P:proteolysis"/>
    <property type="evidence" value="ECO:0007669"/>
    <property type="project" value="UniProtKB-KW"/>
</dbReference>
<proteinExistence type="inferred from homology"/>
<name>A0A1F5G5T6_9BACT</name>
<evidence type="ECO:0000256" key="3">
    <source>
        <dbReference type="ARBA" id="ARBA00022670"/>
    </source>
</evidence>
<dbReference type="HAMAP" id="MF_00161">
    <property type="entry name" value="LspA"/>
    <property type="match status" value="1"/>
</dbReference>
<reference evidence="11 12" key="1">
    <citation type="journal article" date="2016" name="Nat. Commun.">
        <title>Thousands of microbial genomes shed light on interconnected biogeochemical processes in an aquifer system.</title>
        <authorList>
            <person name="Anantharaman K."/>
            <person name="Brown C.T."/>
            <person name="Hug L.A."/>
            <person name="Sharon I."/>
            <person name="Castelle C.J."/>
            <person name="Probst A.J."/>
            <person name="Thomas B.C."/>
            <person name="Singh A."/>
            <person name="Wilkins M.J."/>
            <person name="Karaoz U."/>
            <person name="Brodie E.L."/>
            <person name="Williams K.H."/>
            <person name="Hubbard S.S."/>
            <person name="Banfield J.F."/>
        </authorList>
    </citation>
    <scope>NUCLEOTIDE SEQUENCE [LARGE SCALE GENOMIC DNA]</scope>
</reference>
<evidence type="ECO:0000313" key="12">
    <source>
        <dbReference type="Proteomes" id="UP000176317"/>
    </source>
</evidence>
<evidence type="ECO:0000256" key="4">
    <source>
        <dbReference type="ARBA" id="ARBA00022692"/>
    </source>
</evidence>
<protein>
    <submittedName>
        <fullName evidence="11">Uncharacterized protein</fullName>
    </submittedName>
</protein>
<evidence type="ECO:0000256" key="10">
    <source>
        <dbReference type="SAM" id="Phobius"/>
    </source>
</evidence>
<keyword evidence="2" id="KW-1003">Cell membrane</keyword>
<dbReference type="PROSITE" id="PS00855">
    <property type="entry name" value="SPASE_II"/>
    <property type="match status" value="1"/>
</dbReference>
<dbReference type="PANTHER" id="PTHR33695:SF1">
    <property type="entry name" value="LIPOPROTEIN SIGNAL PEPTIDASE"/>
    <property type="match status" value="1"/>
</dbReference>
<dbReference type="EMBL" id="MFAT01000002">
    <property type="protein sequence ID" value="OGD87243.1"/>
    <property type="molecule type" value="Genomic_DNA"/>
</dbReference>
<dbReference type="GO" id="GO:0016020">
    <property type="term" value="C:membrane"/>
    <property type="evidence" value="ECO:0007669"/>
    <property type="project" value="InterPro"/>
</dbReference>
<evidence type="ECO:0000256" key="7">
    <source>
        <dbReference type="ARBA" id="ARBA00022989"/>
    </source>
</evidence>
<evidence type="ECO:0000256" key="8">
    <source>
        <dbReference type="ARBA" id="ARBA00023136"/>
    </source>
</evidence>
<evidence type="ECO:0000256" key="9">
    <source>
        <dbReference type="RuleBase" id="RU004181"/>
    </source>
</evidence>
<feature type="transmembrane region" description="Helical" evidence="10">
    <location>
        <begin position="39"/>
        <end position="62"/>
    </location>
</feature>
<dbReference type="Proteomes" id="UP000176317">
    <property type="component" value="Unassembled WGS sequence"/>
</dbReference>
<keyword evidence="4 10" id="KW-0812">Transmembrane</keyword>
<keyword evidence="5" id="KW-0064">Aspartyl protease</keyword>
<dbReference type="PRINTS" id="PR00781">
    <property type="entry name" value="LIPOSIGPTASE"/>
</dbReference>
<keyword evidence="8 10" id="KW-0472">Membrane</keyword>
<feature type="transmembrane region" description="Helical" evidence="10">
    <location>
        <begin position="68"/>
        <end position="86"/>
    </location>
</feature>
<keyword evidence="3" id="KW-0645">Protease</keyword>
<evidence type="ECO:0000256" key="5">
    <source>
        <dbReference type="ARBA" id="ARBA00022750"/>
    </source>
</evidence>
<dbReference type="AlphaFoldDB" id="A0A1F5G5T6"/>
<keyword evidence="6" id="KW-0378">Hydrolase</keyword>
<dbReference type="Pfam" id="PF01252">
    <property type="entry name" value="Peptidase_A8"/>
    <property type="match status" value="1"/>
</dbReference>
<organism evidence="11 12">
    <name type="scientific">Candidatus Curtissbacteria bacterium RBG_13_35_7</name>
    <dbReference type="NCBI Taxonomy" id="1797705"/>
    <lineage>
        <taxon>Bacteria</taxon>
        <taxon>Candidatus Curtissiibacteriota</taxon>
    </lineage>
</organism>
<evidence type="ECO:0000256" key="6">
    <source>
        <dbReference type="ARBA" id="ARBA00022801"/>
    </source>
</evidence>
<evidence type="ECO:0000256" key="2">
    <source>
        <dbReference type="ARBA" id="ARBA00022475"/>
    </source>
</evidence>
<accession>A0A1F5G5T6</accession>
<evidence type="ECO:0000313" key="11">
    <source>
        <dbReference type="EMBL" id="OGD87243.1"/>
    </source>
</evidence>
<dbReference type="GO" id="GO:0004190">
    <property type="term" value="F:aspartic-type endopeptidase activity"/>
    <property type="evidence" value="ECO:0007669"/>
    <property type="project" value="UniProtKB-KW"/>
</dbReference>
<dbReference type="InterPro" id="IPR001872">
    <property type="entry name" value="Peptidase_A8"/>
</dbReference>
<keyword evidence="7 10" id="KW-1133">Transmembrane helix</keyword>
<gene>
    <name evidence="11" type="ORF">A2164_04305</name>
</gene>
<feature type="transmembrane region" description="Helical" evidence="10">
    <location>
        <begin position="98"/>
        <end position="122"/>
    </location>
</feature>
<evidence type="ECO:0000256" key="1">
    <source>
        <dbReference type="ARBA" id="ARBA00006139"/>
    </source>
</evidence>
<sequence length="133" mass="15000">FRITKIIISSIIVILVIIADQISKYFVQKYLIINCNKGVALGIGENVLFLVILVLLFVFLLIIKEKNFIPKLGLIFIFSGGISNLLDRMITGCVRDFIAIVNLPSFNLADLIITVGVLIIVVEKIIVQRWHFK</sequence>
<comment type="similarity">
    <text evidence="1 9">Belongs to the peptidase A8 family.</text>
</comment>
<dbReference type="PANTHER" id="PTHR33695">
    <property type="entry name" value="LIPOPROTEIN SIGNAL PEPTIDASE"/>
    <property type="match status" value="1"/>
</dbReference>